<dbReference type="Pfam" id="PF00098">
    <property type="entry name" value="zf-CCHC"/>
    <property type="match status" value="1"/>
</dbReference>
<organismHost>
    <name type="scientific">Homo sapiens</name>
    <name type="common">Human</name>
    <dbReference type="NCBI Taxonomy" id="9606"/>
</organismHost>
<feature type="non-terminal residue" evidence="3">
    <location>
        <position position="137"/>
    </location>
</feature>
<dbReference type="Gene3D" id="1.20.5.760">
    <property type="entry name" value="Single helix bin"/>
    <property type="match status" value="1"/>
</dbReference>
<dbReference type="GO" id="GO:0003676">
    <property type="term" value="F:nucleic acid binding"/>
    <property type="evidence" value="ECO:0007669"/>
    <property type="project" value="InterPro"/>
</dbReference>
<keyword evidence="1" id="KW-0479">Metal-binding</keyword>
<dbReference type="InterPro" id="IPR001878">
    <property type="entry name" value="Znf_CCHC"/>
</dbReference>
<dbReference type="SUPFAM" id="SSF57756">
    <property type="entry name" value="Retrovirus zinc finger-like domains"/>
    <property type="match status" value="1"/>
</dbReference>
<proteinExistence type="predicted"/>
<accession>Q3S7X3</accession>
<name>Q3S7X3_HV1</name>
<reference evidence="3" key="1">
    <citation type="submission" date="2005-08" db="EMBL/GenBank/DDBJ databases">
        <title>Genomic Diversity of HIV-1 subtypes in Northern Kenya.</title>
        <authorList>
            <person name="Khamadi S.A."/>
            <person name="Ochieng W."/>
            <person name="Lihana R.W."/>
            <person name="Kiptoo M.K."/>
            <person name="Kinyua J.G."/>
            <person name="Lagat N."/>
            <person name="Muriuki J."/>
            <person name="Mwangi J."/>
            <person name="Pelle R."/>
            <person name="Muigai A."/>
            <person name="Carter J."/>
            <person name="Yamada R."/>
            <person name="Mpoke S."/>
        </authorList>
    </citation>
    <scope>NUCLEOTIDE SEQUENCE</scope>
    <source>
        <strain evidence="3">TKMH018</strain>
    </source>
</reference>
<dbReference type="PROSITE" id="PS50158">
    <property type="entry name" value="ZF_CCHC"/>
    <property type="match status" value="1"/>
</dbReference>
<dbReference type="EMBL" id="DQ155007">
    <property type="protein sequence ID" value="AAZ91533.1"/>
    <property type="molecule type" value="Genomic_DNA"/>
</dbReference>
<feature type="non-terminal residue" evidence="3">
    <location>
        <position position="1"/>
    </location>
</feature>
<dbReference type="SMART" id="SM00343">
    <property type="entry name" value="ZnF_C2HC"/>
    <property type="match status" value="1"/>
</dbReference>
<keyword evidence="1" id="KW-0862">Zinc</keyword>
<sequence>PAFWTYDKDQRTLYRLCKIGSIKLYEPSKLHKRSKIGCLKPCWSKMRTQIVRISSKHCCPAATLEEMMTACQRSGGPSHKARVLAEAMSQASNANAVIMMQRGNFKGPRKIIKCFNCGKEGHLARNCRAPRKKAVGY</sequence>
<protein>
    <submittedName>
        <fullName evidence="3">Gag protein</fullName>
    </submittedName>
</protein>
<organism evidence="3">
    <name type="scientific">Human immunodeficiency virus type 1</name>
    <name type="common">HIV-1</name>
    <dbReference type="NCBI Taxonomy" id="11676"/>
    <lineage>
        <taxon>Viruses</taxon>
        <taxon>Riboviria</taxon>
        <taxon>Pararnavirae</taxon>
        <taxon>Artverviricota</taxon>
        <taxon>Revtraviricetes</taxon>
        <taxon>Ortervirales</taxon>
        <taxon>Retroviridae</taxon>
        <taxon>Orthoretrovirinae</taxon>
        <taxon>Lentivirus</taxon>
        <taxon>Lentivirus humimdef1</taxon>
    </lineage>
</organism>
<evidence type="ECO:0000256" key="1">
    <source>
        <dbReference type="PROSITE-ProRule" id="PRU00047"/>
    </source>
</evidence>
<dbReference type="InterPro" id="IPR036875">
    <property type="entry name" value="Znf_CCHC_sf"/>
</dbReference>
<dbReference type="Gene3D" id="4.10.60.10">
    <property type="entry name" value="Zinc finger, CCHC-type"/>
    <property type="match status" value="1"/>
</dbReference>
<feature type="domain" description="CCHC-type" evidence="2">
    <location>
        <begin position="113"/>
        <end position="128"/>
    </location>
</feature>
<dbReference type="GO" id="GO:0008270">
    <property type="term" value="F:zinc ion binding"/>
    <property type="evidence" value="ECO:0007669"/>
    <property type="project" value="UniProtKB-KW"/>
</dbReference>
<evidence type="ECO:0000259" key="2">
    <source>
        <dbReference type="PROSITE" id="PS50158"/>
    </source>
</evidence>
<evidence type="ECO:0000313" key="3">
    <source>
        <dbReference type="EMBL" id="AAZ91533.1"/>
    </source>
</evidence>
<gene>
    <name evidence="3" type="primary">gag</name>
</gene>
<keyword evidence="1" id="KW-0863">Zinc-finger</keyword>